<dbReference type="EMBL" id="JARPMG010000008">
    <property type="protein sequence ID" value="KAJ8098956.1"/>
    <property type="molecule type" value="Genomic_DNA"/>
</dbReference>
<reference evidence="1" key="1">
    <citation type="submission" date="2023-03" db="EMBL/GenBank/DDBJ databases">
        <title>Near-Complete genome sequence of Lipomyces tetrasporous NRRL Y-64009, an oleaginous yeast capable of growing on lignocellulosic hydrolysates.</title>
        <authorList>
            <consortium name="Lawrence Berkeley National Laboratory"/>
            <person name="Jagtap S.S."/>
            <person name="Liu J.-J."/>
            <person name="Walukiewicz H.E."/>
            <person name="Pangilinan J."/>
            <person name="Lipzen A."/>
            <person name="Ahrendt S."/>
            <person name="Koriabine M."/>
            <person name="Cobaugh K."/>
            <person name="Salamov A."/>
            <person name="Yoshinaga Y."/>
            <person name="Ng V."/>
            <person name="Daum C."/>
            <person name="Grigoriev I.V."/>
            <person name="Slininger P.J."/>
            <person name="Dien B.S."/>
            <person name="Jin Y.-S."/>
            <person name="Rao C.V."/>
        </authorList>
    </citation>
    <scope>NUCLEOTIDE SEQUENCE</scope>
    <source>
        <strain evidence="1">NRRL Y-64009</strain>
    </source>
</reference>
<accession>A0AAD7QPM2</accession>
<keyword evidence="2" id="KW-1185">Reference proteome</keyword>
<proteinExistence type="predicted"/>
<evidence type="ECO:0000313" key="2">
    <source>
        <dbReference type="Proteomes" id="UP001217417"/>
    </source>
</evidence>
<dbReference type="GeneID" id="80879748"/>
<protein>
    <submittedName>
        <fullName evidence="1">Uncharacterized protein</fullName>
    </submittedName>
</protein>
<dbReference type="RefSeq" id="XP_056042406.1">
    <property type="nucleotide sequence ID" value="XM_056184582.1"/>
</dbReference>
<name>A0AAD7QPM2_9ASCO</name>
<dbReference type="AlphaFoldDB" id="A0AAD7QPM2"/>
<gene>
    <name evidence="1" type="ORF">POJ06DRAFT_144849</name>
</gene>
<evidence type="ECO:0000313" key="1">
    <source>
        <dbReference type="EMBL" id="KAJ8098956.1"/>
    </source>
</evidence>
<dbReference type="Proteomes" id="UP001217417">
    <property type="component" value="Unassembled WGS sequence"/>
</dbReference>
<sequence length="101" mass="10866">MLRGPFSSGPAIVLSITIPVVNMSHVQSLDNAVAGYLTLVFNAQMLSSIVSGKSNLADTVQISLLGPSPDDSLDPAGFVYLSYCSFRVVYLVFLHPFLPYI</sequence>
<comment type="caution">
    <text evidence="1">The sequence shown here is derived from an EMBL/GenBank/DDBJ whole genome shotgun (WGS) entry which is preliminary data.</text>
</comment>
<organism evidence="1 2">
    <name type="scientific">Lipomyces tetrasporus</name>
    <dbReference type="NCBI Taxonomy" id="54092"/>
    <lineage>
        <taxon>Eukaryota</taxon>
        <taxon>Fungi</taxon>
        <taxon>Dikarya</taxon>
        <taxon>Ascomycota</taxon>
        <taxon>Saccharomycotina</taxon>
        <taxon>Lipomycetes</taxon>
        <taxon>Lipomycetales</taxon>
        <taxon>Lipomycetaceae</taxon>
        <taxon>Lipomyces</taxon>
    </lineage>
</organism>